<keyword evidence="3" id="KW-1185">Reference proteome</keyword>
<dbReference type="EMBL" id="BMRG01000002">
    <property type="protein sequence ID" value="GGP41511.1"/>
    <property type="molecule type" value="Genomic_DNA"/>
</dbReference>
<evidence type="ECO:0000259" key="1">
    <source>
        <dbReference type="Pfam" id="PF19054"/>
    </source>
</evidence>
<evidence type="ECO:0000313" key="3">
    <source>
        <dbReference type="Proteomes" id="UP000639606"/>
    </source>
</evidence>
<dbReference type="InterPro" id="IPR043917">
    <property type="entry name" value="DUF5753"/>
</dbReference>
<feature type="domain" description="DUF5753" evidence="1">
    <location>
        <begin position="104"/>
        <end position="279"/>
    </location>
</feature>
<accession>A0A918EC74</accession>
<evidence type="ECO:0000313" key="2">
    <source>
        <dbReference type="EMBL" id="GGP41511.1"/>
    </source>
</evidence>
<gene>
    <name evidence="2" type="ORF">GCM10010185_10890</name>
</gene>
<reference evidence="2" key="1">
    <citation type="journal article" date="2014" name="Int. J. Syst. Evol. Microbiol.">
        <title>Complete genome sequence of Corynebacterium casei LMG S-19264T (=DSM 44701T), isolated from a smear-ripened cheese.</title>
        <authorList>
            <consortium name="US DOE Joint Genome Institute (JGI-PGF)"/>
            <person name="Walter F."/>
            <person name="Albersmeier A."/>
            <person name="Kalinowski J."/>
            <person name="Ruckert C."/>
        </authorList>
    </citation>
    <scope>NUCLEOTIDE SEQUENCE</scope>
    <source>
        <strain evidence="2">JCM 3313</strain>
    </source>
</reference>
<dbReference type="Pfam" id="PF19054">
    <property type="entry name" value="DUF5753"/>
    <property type="match status" value="1"/>
</dbReference>
<comment type="caution">
    <text evidence="2">The sequence shown here is derived from an EMBL/GenBank/DDBJ whole genome shotgun (WGS) entry which is preliminary data.</text>
</comment>
<reference evidence="2" key="2">
    <citation type="submission" date="2020-09" db="EMBL/GenBank/DDBJ databases">
        <authorList>
            <person name="Sun Q."/>
            <person name="Ohkuma M."/>
        </authorList>
    </citation>
    <scope>NUCLEOTIDE SEQUENCE</scope>
    <source>
        <strain evidence="2">JCM 3313</strain>
    </source>
</reference>
<protein>
    <submittedName>
        <fullName evidence="2">Transcriptional regulator</fullName>
    </submittedName>
</protein>
<name>A0A918EC74_9PSEU</name>
<dbReference type="Proteomes" id="UP000639606">
    <property type="component" value="Unassembled WGS sequence"/>
</dbReference>
<dbReference type="AlphaFoldDB" id="A0A918EC74"/>
<organism evidence="2 3">
    <name type="scientific">Saccharothrix coeruleofusca</name>
    <dbReference type="NCBI Taxonomy" id="33919"/>
    <lineage>
        <taxon>Bacteria</taxon>
        <taxon>Bacillati</taxon>
        <taxon>Actinomycetota</taxon>
        <taxon>Actinomycetes</taxon>
        <taxon>Pseudonocardiales</taxon>
        <taxon>Pseudonocardiaceae</taxon>
        <taxon>Saccharothrix</taxon>
    </lineage>
</organism>
<proteinExistence type="predicted"/>
<sequence>MALGTTRAKRKLGRHVQPILERTGLKPVEVAKLVRTSPDTVKRMLSGDHLPRYPTFLAVMTMIKATEEELAEGTALWERANKDAVVVEHATALSLNYLRFRMDEGEAVRERTLDQQLIPGLLQLGAYAESLGERARALMAGKGWTEQAAAERRDRQGLLSRTSPPFHLHAVIDEAALHRAVGGRELMAEQLTHLLRVAEQDNVTLQVLAFDSGSYGAHIGALVLLDYPEPDEPFSLYVEEYDGIKVVEDAGKVNRLAAAWDDAARLALGHEQSVKRIREVRDSRYV</sequence>
<dbReference type="Pfam" id="PF13560">
    <property type="entry name" value="HTH_31"/>
    <property type="match status" value="1"/>
</dbReference>